<organism evidence="1 2">
    <name type="scientific">Sagittula stellata (strain ATCC 700073 / DSM 11524 / E-37)</name>
    <dbReference type="NCBI Taxonomy" id="388399"/>
    <lineage>
        <taxon>Bacteria</taxon>
        <taxon>Pseudomonadati</taxon>
        <taxon>Pseudomonadota</taxon>
        <taxon>Alphaproteobacteria</taxon>
        <taxon>Rhodobacterales</taxon>
        <taxon>Roseobacteraceae</taxon>
        <taxon>Sagittula</taxon>
    </lineage>
</organism>
<proteinExistence type="predicted"/>
<accession>A3JZZ8</accession>
<reference evidence="1 2" key="1">
    <citation type="submission" date="2006-06" db="EMBL/GenBank/DDBJ databases">
        <authorList>
            <person name="Moran M.A."/>
            <person name="Ferriera S."/>
            <person name="Johnson J."/>
            <person name="Kravitz S."/>
            <person name="Beeson K."/>
            <person name="Sutton G."/>
            <person name="Rogers Y.-H."/>
            <person name="Friedman R."/>
            <person name="Frazier M."/>
            <person name="Venter J.C."/>
        </authorList>
    </citation>
    <scope>NUCLEOTIDE SEQUENCE [LARGE SCALE GENOMIC DNA]</scope>
    <source>
        <strain evidence="1 2">E-37</strain>
    </source>
</reference>
<gene>
    <name evidence="1" type="ORF">SSE37_22764</name>
</gene>
<dbReference type="EMBL" id="AAYA01000003">
    <property type="protein sequence ID" value="EBA09113.1"/>
    <property type="molecule type" value="Genomic_DNA"/>
</dbReference>
<dbReference type="Proteomes" id="UP000005713">
    <property type="component" value="Unassembled WGS sequence"/>
</dbReference>
<protein>
    <submittedName>
        <fullName evidence="1">Uncharacterized protein</fullName>
    </submittedName>
</protein>
<dbReference type="AlphaFoldDB" id="A3JZZ8"/>
<name>A3JZZ8_SAGS3</name>
<sequence length="60" mass="6777">MSAPKQRKSLAASDAREQCELIHGVNNLDSFIYEFDISLFKILKRNKVLTCSDALVFSVD</sequence>
<comment type="caution">
    <text evidence="1">The sequence shown here is derived from an EMBL/GenBank/DDBJ whole genome shotgun (WGS) entry which is preliminary data.</text>
</comment>
<evidence type="ECO:0000313" key="1">
    <source>
        <dbReference type="EMBL" id="EBA09113.1"/>
    </source>
</evidence>
<keyword evidence="2" id="KW-1185">Reference proteome</keyword>
<evidence type="ECO:0000313" key="2">
    <source>
        <dbReference type="Proteomes" id="UP000005713"/>
    </source>
</evidence>